<dbReference type="Gene3D" id="3.30.559.30">
    <property type="entry name" value="Nonribosomal peptide synthetase, condensation domain"/>
    <property type="match status" value="7"/>
</dbReference>
<dbReference type="InterPro" id="IPR023213">
    <property type="entry name" value="CAT-like_dom_sf"/>
</dbReference>
<dbReference type="FunFam" id="3.30.559.30:FF:000001">
    <property type="entry name" value="Non-ribosomal peptide synthetase"/>
    <property type="match status" value="4"/>
</dbReference>
<dbReference type="GO" id="GO:0008610">
    <property type="term" value="P:lipid biosynthetic process"/>
    <property type="evidence" value="ECO:0007669"/>
    <property type="project" value="UniProtKB-ARBA"/>
</dbReference>
<dbReference type="Pfam" id="PF00668">
    <property type="entry name" value="Condensation"/>
    <property type="match status" value="7"/>
</dbReference>
<dbReference type="CDD" id="cd19540">
    <property type="entry name" value="LCL_NRPS-like"/>
    <property type="match status" value="6"/>
</dbReference>
<dbReference type="PANTHER" id="PTHR45527">
    <property type="entry name" value="NONRIBOSOMAL PEPTIDE SYNTHETASE"/>
    <property type="match status" value="1"/>
</dbReference>
<dbReference type="PROSITE" id="PS00455">
    <property type="entry name" value="AMP_BINDING"/>
    <property type="match status" value="6"/>
</dbReference>
<dbReference type="STRING" id="1963.AQJ27_40865"/>
<dbReference type="GO" id="GO:0031177">
    <property type="term" value="F:phosphopantetheine binding"/>
    <property type="evidence" value="ECO:0007669"/>
    <property type="project" value="InterPro"/>
</dbReference>
<dbReference type="NCBIfam" id="TIGR01733">
    <property type="entry name" value="AA-adenyl-dom"/>
    <property type="match status" value="7"/>
</dbReference>
<dbReference type="Gene3D" id="3.30.300.30">
    <property type="match status" value="8"/>
</dbReference>
<feature type="domain" description="Carrier" evidence="8">
    <location>
        <begin position="7645"/>
        <end position="7720"/>
    </location>
</feature>
<feature type="domain" description="Carrier" evidence="8">
    <location>
        <begin position="2027"/>
        <end position="2102"/>
    </location>
</feature>
<dbReference type="RefSeq" id="WP_067380720.1">
    <property type="nucleotide sequence ID" value="NZ_BDQI01000045.1"/>
</dbReference>
<evidence type="ECO:0000256" key="2">
    <source>
        <dbReference type="ARBA" id="ARBA00006432"/>
    </source>
</evidence>
<dbReference type="InterPro" id="IPR013217">
    <property type="entry name" value="Methyltransf_12"/>
</dbReference>
<evidence type="ECO:0000313" key="9">
    <source>
        <dbReference type="EMBL" id="GAX58086.1"/>
    </source>
</evidence>
<feature type="region of interest" description="Disordered" evidence="7">
    <location>
        <begin position="953"/>
        <end position="972"/>
    </location>
</feature>
<dbReference type="Gene3D" id="1.10.1200.10">
    <property type="entry name" value="ACP-like"/>
    <property type="match status" value="6"/>
</dbReference>
<dbReference type="InterPro" id="IPR029058">
    <property type="entry name" value="AB_hydrolase_fold"/>
</dbReference>
<dbReference type="Pfam" id="PF13193">
    <property type="entry name" value="AMP-binding_C"/>
    <property type="match status" value="6"/>
</dbReference>
<keyword evidence="5" id="KW-0436">Ligase</keyword>
<dbReference type="InterPro" id="IPR001031">
    <property type="entry name" value="Thioesterase"/>
</dbReference>
<evidence type="ECO:0000256" key="6">
    <source>
        <dbReference type="ARBA" id="ARBA00022737"/>
    </source>
</evidence>
<dbReference type="InterPro" id="IPR029063">
    <property type="entry name" value="SAM-dependent_MTases_sf"/>
</dbReference>
<dbReference type="Pfam" id="PF00501">
    <property type="entry name" value="AMP-binding"/>
    <property type="match status" value="7"/>
</dbReference>
<comment type="similarity">
    <text evidence="2">Belongs to the ATP-dependent AMP-binding enzyme family.</text>
</comment>
<dbReference type="InterPro" id="IPR010071">
    <property type="entry name" value="AA_adenyl_dom"/>
</dbReference>
<evidence type="ECO:0000256" key="1">
    <source>
        <dbReference type="ARBA" id="ARBA00001957"/>
    </source>
</evidence>
<dbReference type="InterPro" id="IPR000873">
    <property type="entry name" value="AMP-dep_synth/lig_dom"/>
</dbReference>
<dbReference type="InterPro" id="IPR020845">
    <property type="entry name" value="AMP-binding_CS"/>
</dbReference>
<dbReference type="SUPFAM" id="SSF47336">
    <property type="entry name" value="ACP-like"/>
    <property type="match status" value="7"/>
</dbReference>
<keyword evidence="10" id="KW-1185">Reference proteome</keyword>
<dbReference type="Gene3D" id="2.30.38.10">
    <property type="entry name" value="Luciferase, Domain 3"/>
    <property type="match status" value="4"/>
</dbReference>
<feature type="domain" description="Carrier" evidence="8">
    <location>
        <begin position="6593"/>
        <end position="6668"/>
    </location>
</feature>
<dbReference type="CDD" id="cd17651">
    <property type="entry name" value="A_NRPS_VisG_like"/>
    <property type="match status" value="1"/>
</dbReference>
<feature type="domain" description="Carrier" evidence="8">
    <location>
        <begin position="971"/>
        <end position="1046"/>
    </location>
</feature>
<dbReference type="FunFam" id="3.40.50.980:FF:000002">
    <property type="entry name" value="Enterobactin synthetase component F"/>
    <property type="match status" value="1"/>
</dbReference>
<dbReference type="CDD" id="cd05930">
    <property type="entry name" value="A_NRPS"/>
    <property type="match status" value="2"/>
</dbReference>
<evidence type="ECO:0000256" key="7">
    <source>
        <dbReference type="SAM" id="MobiDB-lite"/>
    </source>
</evidence>
<dbReference type="FunFam" id="3.40.50.980:FF:000001">
    <property type="entry name" value="Non-ribosomal peptide synthetase"/>
    <property type="match status" value="7"/>
</dbReference>
<feature type="region of interest" description="Disordered" evidence="7">
    <location>
        <begin position="7069"/>
        <end position="7090"/>
    </location>
</feature>
<dbReference type="GO" id="GO:0009403">
    <property type="term" value="P:toxin biosynthetic process"/>
    <property type="evidence" value="ECO:0007669"/>
    <property type="project" value="UniProtKB-ARBA"/>
</dbReference>
<name>A0A250VVH0_STROL</name>
<evidence type="ECO:0000259" key="8">
    <source>
        <dbReference type="PROSITE" id="PS50075"/>
    </source>
</evidence>
<dbReference type="GO" id="GO:0072330">
    <property type="term" value="P:monocarboxylic acid biosynthetic process"/>
    <property type="evidence" value="ECO:0007669"/>
    <property type="project" value="UniProtKB-ARBA"/>
</dbReference>
<keyword evidence="4" id="KW-0597">Phosphoprotein</keyword>
<sequence length="7994" mass="859656">MSRRDGDALPLTAAQREIWLAEQRSRTPIAGYRVGECLEIHGPVDRELFETALRRVVDEVDALHVTFVDGGEGPRQVLRESWDWAPAHLDLSAEPDPRAAAVAWMERDLLRPLDLARDPLFGHALIKASPTEYLWYLNYHHVVLDAISSSMLRQRVGEVYSALAEGGAVPPCPFGSLRDLVDSDAAYRASTDFAADRAYWTERFADLPAPTRLTDTSATDPHRALRLAEERELRRPDALRAAAGRSGVRWSRLVVAATALYAHRLTGNQDVVLALPVTARRGADRDLTAVPGTTSNVVPLRLTVRPDMPWRELVAQAAREVETAVAHERYRSEDLLRDLGAPGSIGTAFPLIVNIMAFNSRPSFAGHPASVHHFVSGSTTDLAVWVFDYRDGNPPLLRLHGSPEAYGPDDLAGHQQRLLALLDTLADCDQDEPVGRIELLTAEERRELAVLGSGPVTQAPATSLPELFREHVRATPDLVALVCGDVSLTYAELDARANRLAHALIARGAGPERRVAVALPRSAELVVAILAVLKTGAAYVPVDPEYPAARIAYLLDDARPALLVTDSRSEGRLPEAGPVDRLVLDDPETAALVTDCPAADPMVAVDPGLPAYVIYTSGSTGRPKGVLPTHGGLLDLLTDLRQVHFAPLLKKRQRLRVALTTSVSFDASWNQLSVLFGGHELHVLEHETFTDPDALVAYAASCGLDYLEATPSYLQVLVSHGLLSDPQRRPALVGAGGEAVPERLWEQLRAAEGVSCLNLYGPSECTVNSVVAPLESSPRPVIGRPVTNARLYVLDGALRPLPTGAAGELYIAGAGLARGYLNRPGLTAGRFVADPFGPGGSRMYRTGDLVRWDAAGNLEFLGRTDDQVKIRGFRVELGEIEAVLAEHPQVARAAVTVRTEEESRLVAYAVPEPGATVTGTALRDHLRDRLPRQLVPAAYVLLDALPITPNGKLDRRALPAPERQSAAPGRAPRSATEHLLVGLFAEVLGVAEPGLDDSFFDLGGHSLLATRLVARARSILGVELRLGDLFDAPTPAELAAAVDVAGRARPALGRRERPETVPLSFAQRRLWFLHRMEGPSATYNIPLTLRLSGTLDRRALEAALADVVERHESLRTVFPTVDDEPCQRVLDPEEARPRLRMTELGERELPERLAQAARYGFDLAEEPPLHAELFQLAAEEHVLLLVVHHIAGDGWSTGPLSRDLTAAYAARAEGAKPEWSPLPVQYADYALWQRELLGDGSDQDSLLNSQLAYWQQKLADLPEQVELPFDRPRPTAMSYRGAHLPVRIDAELHQGLRALARDGGASLFMVLQAGLAALLGKLGAGTDVPVGTPIAGRTDEAADDLVGLFVNTLVLRTDLSSDPSFTELLGRVRTDALAAYAHQDVPFEHLVEALNPARSLAHHPLFQTMLALQNAPLATFDLPRLRVATGLVHTGTAKCDLTFILAEQPGEDGLSGVVEYSTDLFDEATVTGIVERWLRLLRAVVADPGRRIGQVDVLSADELRALLPAPTGRTERPSESSLTELFERQVRANPAAVALTDGEVTLTYRELNARANRLAHALIGRGVGPEQRVALVLPRSAEQVVAVLAVLKAGGAYLPVDPQYPAARIAYLLQDARPTLLVTTSRTGDLPGAEPVDRLLLDAADLDGLPDTDPEIPLDPGHAAYVIYTSGSTGNPKGVVVTHRNVVRLFGTTEKLFGFSADDVWTLFHSYAFDFSVWELWGPLLHGGRLVVVDHETSRSPGRFLELLARERVTVLNQTPSAFYQLMHADAEHPRELALRTVVFGGEALEHARLASWYERHPDDAPRLVNMYGITETTVHVTYAALDRAGTAAGQIGTAIADLRTYVLDAHLRPVAPGVPGELYVAGAGLARGYLNRPGLTAGRFVADPFGPPGSRMYRSGDVVRRAVDGSLRYVGRADQQVKVRGFRIELGEIEAALAAHPGVAQVAVLARHERADDTRLVAYLVPTADTAASSAELRAHLRERLPEYMVPSAFVVLDALPLTANGKLDHRALPAPDLALAATARAPRTPQEQVLCELFAEVLGVASAGVEDGFFDLGGHSLLATRLAARIRATLGVEMPLRTLFEAPTPAGLAAALVAAGPAQSALARRERPDAIPLSFAQRRLWFLHQLEGAGANYHISLAWRLSGDLDRRALESAVADVVERHESLRTVFPAVDGVPFQQVLEVEATRPRLLVSRTTESELPNAMAEAKARRFDLAVDVPLRAGLFELAADEHVFQVVLHHIAGDGWSLGPLAQGLTTAYAARCRGEEPQWEELPVQYADYTLWQHELLGDAADGDSLFARQAAYWTRQLADLPEQLQLPGDRPRPAVASHRGSSVRAGLDAELHRGLRELARAHGTSLFMVLQAGLAVLLSKLGAGDDIPVGSPVAGRTDQAQDELVGYFVNTLVFRTDTSGDPTFAELLGRVRETALAGYAHQDLPFEYLVEALNPVRSLAHHPLFQVMLVLQNAPRADFAPPGLRVGDMPSTSTTAKLDLIFTMSERHAQDGSPEGIDGSVEYTGDLYDPATVETMIERWERLLRAVVADPQRRLSRFGLLTAEEHGELTALGTGPAAQAFTESLPELFRAQVRATPDAVALVGPEASLTYAELDARANRLAHALIARGARPERLVAVALPRSAELMVAILAVLKTGAAYVPVDPEYPAARIAYMLDDARPVLAVTDSRTRGRLPDGPAGWLVVDDPETAGLVAGCPATDPAVAIDPAHPAYAIYTSGSTGRPKGVVATHGGLSNLFADQCPLIFRTGERVRVGLTTSVSFDASCDQMFALYAGHELHVLDEATWTDPDAYLEYAARAGLDTVGGTPSYLQVLVDHGLLDNPRWRPSWVGLGGETVPEQLWERLRAADGVFALNYYGPAECTVDSTFAPLESSPRQVIGRPLGGVRLHVLDAALQPVPAGVSGELYIAGAGLARGYLNRPGLTAGRFVADPFGPSGSRMYRTGDLVRWGSDGNLEFLGRIDDQVKVRGFRIELGEIEAALAEHPQVAQAAVTARQDRAGDTRLVSYLVPATGAELRPEDLRAHLRERLPDYMVPAAFVALDVLPLNASGKLDRRALPEPEYAASRAGRAPHTPQEHVLAELFAEVLGLPQVGVDDDFFDLGGHSLLATRLVARVRAALGVELALRTLFQTPTVAGLAAGLGGADRARLALGRAERPVGAPPAEGWGMVPLSSAQRRLWFLRQLEGADSVYNMPLAWRLSGPLDLAALEAALGDIVDRHETLRTVFPAVDGVPHQQVLATAEACPRLSVTTADETVLPELLAGAAARGFDLATEPPLRAEVFEVSADEHVLLLVMHHIAGDGWSLGPLAADLATAYAARRQGEEPGWAPLPVQYADYTLWQQELLGDPADQDSLFARQQAYWTEQLANLPEQIRLPADRPRPATPSCSGGHLAIELDAELHAGLIRLGREHGASVYMVLQAALASLLDKLGAGTDIPVGSLIAGRTDEALDDLVGFFVNTLVLRTDTGGDPTFAELLGRVREGALAAYAHQDLPFEHVVEALNPSRSLARQPLFQVLLALQNVPRTEFALDGLAAEIVLVRTPTAMFDLGFHLLERGGTGGPAEGIVGRVEYSTDLFDPAMVEALVARWLRLLASVVAEPDRPLSRIDVLTAEERHELLVVRNDTACPAPDAGLPALFEAQVRATPEAPAVAFEDTVLTYRELNRRANRLAHALIARGVGPEQVVALRLPRSTELVVAVLAVLKTGAAYLPVDPDYPAARIAYMLDDARPAVVLDDLAAVTPDGDLPEHDPAVVVDPRHPAYVIYTSGSTGRPKAVVMPAAGLLNLLAWHHRSVGGELGTRTAQFTAISFDVSVQETLSALLYGKTLVVPTEEQRRSAELFARWLDRHGVEELFAPNLVVEALAEAAEEARLELPGLRLVAQAGEAMRLGGAVRRFQTRRPGRELHNHYGPAETHVITAYPLPADPADCPLPVPIGRPIANCQTYVLDSALRPVAPGVLGELYLAGAGLARGYLNRPGLTATRFVANPYGPAGALMYRTGDLVRWRPDGELEFAGRVDHQVKIRGFRVEPGEIEAELAAHPGVAQVAVLAREDRIVAYVVPPAGAGATAAALAAYLRDRVPDHLVPSAFVLLDALPLTPNGKLDRAALPAPEPGTTVGGRAPRTPQEQILCELFAEVLGVPRVGVDDGFFDLGGHSLLATRLVSRVRATLGVELELRSLFQAPTPAGLAAGLHDAGTARQALVPRPRRDPMPLSFAQRRLWFLQQFGAPSATYHMPLALRLSGDLDRAALSAALADVVARHETLRTVFPHTAGVPYQRVLDAGEAAVPLTVRAAGEAEVPALLREAAVRAFDLTSEVPLRAELFALAPDEHVLLLVMHHIVGDGWSMGPLARDLATAYTTRQGGGAPAWPPLPVTYGDYTLWQHEILGDEHDTDSVFARQVTYWTEALAGLPEQLQLPADRPRPATMSYGGDLLELRIDAELHAALVELARRSGATLFMVLQAALAALYTRLGAGTDIPIGSPIAGRTDEALDELVGFFINTLVLRTDTSGDPSFAELLGRVRETALSAYAHQDVPFEHLVEALNPSRSLSHHPLFQTGLVVQNAPGGDFELPGLQVSGVTVLTGTARLDLTFGFAEEHGTDGAPAGIGGAVEYSTDLFDRSTVEALVARWTRLLAAVAAAPDQPIGGIDLLSAEERRELLPAVEGGAAGVSLPELFAAQVAATPDAVALVCGDVEVTYRQLDARANRFAHTLIARGVGPEQTVAVALPRSVESVVAVLGVLKTGAAYLPVDPAYPAARIAFMLDDARPTVVIDDPATVTEGNWPDTDPQTALDPRHPAYVIYTSGSTGRPKGVMVSHTGVSGLVAAQVDRLGVAPGSRVLQFASPSFDASFWDLCAAVLTGAALVLAPSEAPLEALTDRRLDVTHVTLPPSALAALESADLTATTLVVAGEACTPELVARWAPGRRMINAYGPTETTVCATMSDPLSPGPGVPPIGRSVAGFRVYVLDERLRIVPPGVAGELYVAGPGLARGYLNRPGLTAGRFVACPFGPAGARMYRTGDLVRRRTNGGLEYVGRADQQVKVRGFRIEPGEIEAALAEHPVVAQAAVLAQDDRLIGYVAARPDTDVRPAELTAYLRDRLPDYLVPSAFVVLDVLPLTPNGKLDRAALPASEPGTTVGGRAPRTPQEQILCELFAEVLGVPRVGLDDDFFDLGGHSLLATRLAARVRSVLGVELGLRALFLAPTVVGLAEALAGAGHGRPALTTHERPEAVPLSFAQRRLWFLHRMDGTAATYHIPLALRLTGTLDRAALDEALADVVARHESLRTVFPEVDGVPCQLVLDPAEARPRARLTEMSEAELFEQLAEFARQPFDLEAEAPLRAELFVIAPDEHVLLLVMHHIAGDGWSTGPLARDLAEAYAARCEGRAPQWPVLPVQYADYTLWQRDLLGDAADPQSRFAEQLDYWKRQLSDLPELLQLPVDRPRPAVAGWRGDHVSLELSPELHTSLLELARRSGASLFMVLQAALAALYTRLGAGTDIPIGSPIAGRTDEALDELVGFFVNTLVLRTDTSGDPSFAELLGRVRETALSAYAHQDVPFEHLVEALNPSRSLSHHPLFQTILAVQNAPMGRFSLPGLDVATYAVATKTAKFDLGVSLVEQFGPDGSPAGIVGAVEYATDLFDRSTVAALAGRWTRLLEAVTADPDRSIGRIELLDADERHRLLERGNATAREVAAVPVPQAFAAQVVATPDALALVCGDAELTYRQLNARANRFAHALIARGVGPEQTVAVALPRSVESVVAVLGVLKAGAAYLPVDPAYPSARIAYMLDDARPALMVDDPALVTEVSAWPDTDPVVALDVRHPAYVIYTSGSTGRPKGVVVGHGGVASLVAAQIERFAIEPDSRVLQFASPSFDASVSEIYTALLRGAALVLPPTADPVAALADRDLAVTHVTVPPSVLAALPEGSVRVSTLVVAGEACPPELVDRWASGRRMINAYGPTETTVCATMSAPLSPGTGVPPIGRPIANTRVYVLDERLRPVPPGVAGELYVAGAGLARGYLNRPGLTAGRFVACPFGAGERMYRTGDLVRWRNDGELEYVGRADDQVKVRGFRVEPGEVEAALAEHPAVARAAVLAQDDRLVGYVVPHQDEARDSGLEADHVGEWQDIYDALPITPEEAGFGQNFVGWNSSYDASPIPVEQMREWRDATVARILALCPRRVLEVGVGTGLLLSQIAPHCETYWATDFSATAVDALTAQVARQDGLAERVVLQTRPAHDTEGLPAGWFDTIVINSVVQYFPSADYLADVTGKLMRLLAPGGTLFVGDVRNLRLLRPLATAVQLHRTGADGDLAAVRRAVEQAVRVEKELLVDPDFFTVLREHGTDIGAVAVEVKRGRHHNELTRYRYDVTLHKAPVVPAAPGRTVELEWGHQLAGLAELRELLAQPPADVLRITGVPNRRVLRESALSRAVQNGDGSLAELLERLHGPEESELPDPEDFRAIGLEFDRWVGVTWSATVADALDVVFADPRAHDGSPVEPYRSARTAGRPLSSLTNRPTGSRGTGALIGELREWLRGRLPDYLIPSAFVALETLPLTASGKLDRRALPAPDLGPAGAGRAPRTPQEQLLAELFAEVLGLAQVGVEDSFFDLGGHSLLATRLASRVRATLGAELEVRTLFETPTVAGLAARLDGSGTARPTLTAQPRPEHVELSFAQRRLWFLHRMDGPSATYNMPLALSLTGELDRPALHAALADVIARHESLRTVFRETDGVPYQVVLSASQAHPELPVVELDESRLAERLAQTARRGFDLAAEPPVRAELYALAPDRHVLLVVVHHIAADGWSMGPLSGDLAAAYTARCRGEEPQWAPLPVQYADYTCWQRELLGIAADPDSLFARQLAYWKDELAGIPQQVQLPADRPRPPVASQQGSRVAVRLDPELHQALRDLAAERGASMFMVLQAGLAALLTRLGAGTDIPVGSPIAGRTDQALDDLVGFFVNTLVLRTDTSGDPGFAELLGRVRQKALAAYDHQDVPFEYLVEVVNPARSLSHHPLFQIMLALQNAPVGEFALPGLETGHLEASTGTSRVDLTFSLAEQFRPDGPPGPGGPGGAPSPDGLIGAVEYATDLFDPATVELLFERWARLLRAAVADPGRPISRIDIMSGEERRRLLSRSTGAAVELPEAALPELFARQVRATPDAVAVVAGASELTYRELDQRSNRLARALIRQGVRPETPVAVLLDRSADLVVALLAIIKAGGAYTPLDSRFPQSRIDLILQEAGAALVLTEDVLTASIEGEPDASDIEVRCDQRQLAYVMYTSGSTGRPKGVAVTHRDVVGLALTPEYHGGGHERVLMHSPTAFDLSTYELWVPLLNGGRVVVAPPERLDLDLLQHTISTHGVTGLWLTAGLFRLVAEERPALLAGVREVWTGGDVVSPAAVARVLEVCPGIEVVNGYGPTEATTLATCHPVHSLPEHAATVPIGGPMANMRAYVLDDRLRPVPTGLVGELYLAGTGVARGYLGRPGLTAERFTADPYGPPGSRMYRTGDLAWWPAEGTLEFAGRTDHQVKLRGLRIEPGEIEAILASCPGVAQAAVVAREDRPGDKRLVAYLVPAPEGAPETGELSGRLRRELPDYMVPSAFVTLDTLPLTANGKLDRAALPAPEYGAQGTGRGPRTPREQLLCGLFAEVLGREQVHIDDNFFDLGGHSLLAARLASRVRETLGLELGLRMLFEAPTVAGLTERLVMDDPADALDVVLPLRSTGTRTPLFCIHPGGGISWSYSGLLNHIDPQHPVYAIQARGLGRPEPLPTSFEEMAADYADQIRKIQPEGPYLLLGWSAGGLIAHAIACELQARGERTALLAILDAYPVKDVQFEEMPVPTERDVLVGVLDVDPDELGDRELTYAEVAEVLNRRGSALQGLTEQQIEVIVHIMINNARLAVDFVPAGFDGDLLLFNSTIDRDGDDAGPATWRPYIAGRIESHEITTRHNRMTEAGSLAQIGPILAARLAEVAGDTPTHHHED</sequence>
<dbReference type="Gene3D" id="3.30.559.10">
    <property type="entry name" value="Chloramphenicol acetyltransferase-like domain"/>
    <property type="match status" value="7"/>
</dbReference>
<gene>
    <name evidence="9" type="ORF">SO3561_09657</name>
</gene>
<feature type="domain" description="Carrier" evidence="8">
    <location>
        <begin position="5158"/>
        <end position="5233"/>
    </location>
</feature>
<dbReference type="Gene3D" id="3.40.50.980">
    <property type="match status" value="8"/>
</dbReference>
<dbReference type="InterPro" id="IPR020802">
    <property type="entry name" value="TesA-like"/>
</dbReference>
<dbReference type="PROSITE" id="PS00012">
    <property type="entry name" value="PHOSPHOPANTETHEINE"/>
    <property type="match status" value="7"/>
</dbReference>
<evidence type="ECO:0000256" key="4">
    <source>
        <dbReference type="ARBA" id="ARBA00022553"/>
    </source>
</evidence>
<dbReference type="Proteomes" id="UP000217446">
    <property type="component" value="Unassembled WGS sequence"/>
</dbReference>
<dbReference type="InterPro" id="IPR036736">
    <property type="entry name" value="ACP-like_sf"/>
</dbReference>
<evidence type="ECO:0000256" key="3">
    <source>
        <dbReference type="ARBA" id="ARBA00022450"/>
    </source>
</evidence>
<dbReference type="CDD" id="cd17643">
    <property type="entry name" value="A_NRPS_Cytc1-like"/>
    <property type="match status" value="1"/>
</dbReference>
<feature type="domain" description="Carrier" evidence="8">
    <location>
        <begin position="3086"/>
        <end position="3161"/>
    </location>
</feature>
<dbReference type="FunFam" id="3.30.300.30:FF:000010">
    <property type="entry name" value="Enterobactin synthetase component F"/>
    <property type="match status" value="5"/>
</dbReference>
<dbReference type="PANTHER" id="PTHR45527:SF14">
    <property type="entry name" value="PLIPASTATIN SYNTHASE SUBUNIT B"/>
    <property type="match status" value="1"/>
</dbReference>
<protein>
    <submittedName>
        <fullName evidence="9">Non-ribosomal peptide synthetase</fullName>
    </submittedName>
</protein>
<dbReference type="EMBL" id="BDQI01000045">
    <property type="protein sequence ID" value="GAX58086.1"/>
    <property type="molecule type" value="Genomic_DNA"/>
</dbReference>
<dbReference type="GO" id="GO:0005829">
    <property type="term" value="C:cytosol"/>
    <property type="evidence" value="ECO:0007669"/>
    <property type="project" value="TreeGrafter"/>
</dbReference>
<dbReference type="SUPFAM" id="SSF53335">
    <property type="entry name" value="S-adenosyl-L-methionine-dependent methyltransferases"/>
    <property type="match status" value="1"/>
</dbReference>
<dbReference type="CDD" id="cd17652">
    <property type="entry name" value="A_NRPS_CmdD_like"/>
    <property type="match status" value="1"/>
</dbReference>
<dbReference type="SMART" id="SM00823">
    <property type="entry name" value="PKS_PP"/>
    <property type="match status" value="7"/>
</dbReference>
<dbReference type="InterPro" id="IPR001242">
    <property type="entry name" value="Condensation_dom"/>
</dbReference>
<dbReference type="FunFam" id="1.10.1200.10:FF:000016">
    <property type="entry name" value="Non-ribosomal peptide synthase"/>
    <property type="match status" value="7"/>
</dbReference>
<dbReference type="Pfam" id="PF00550">
    <property type="entry name" value="PP-binding"/>
    <property type="match status" value="7"/>
</dbReference>
<dbReference type="SUPFAM" id="SSF52777">
    <property type="entry name" value="CoA-dependent acyltransferases"/>
    <property type="match status" value="14"/>
</dbReference>
<accession>A0A250VVH0</accession>
<comment type="caution">
    <text evidence="9">The sequence shown here is derived from an EMBL/GenBank/DDBJ whole genome shotgun (WGS) entry which is preliminary data.</text>
</comment>
<dbReference type="GO" id="GO:0017000">
    <property type="term" value="P:antibiotic biosynthetic process"/>
    <property type="evidence" value="ECO:0007669"/>
    <property type="project" value="UniProtKB-ARBA"/>
</dbReference>
<dbReference type="InterPro" id="IPR006162">
    <property type="entry name" value="Ppantetheine_attach_site"/>
</dbReference>
<feature type="domain" description="Carrier" evidence="8">
    <location>
        <begin position="4137"/>
        <end position="4212"/>
    </location>
</feature>
<dbReference type="Gene3D" id="3.40.50.1820">
    <property type="entry name" value="alpha/beta hydrolase"/>
    <property type="match status" value="1"/>
</dbReference>
<comment type="cofactor">
    <cofactor evidence="1">
        <name>pantetheine 4'-phosphate</name>
        <dbReference type="ChEBI" id="CHEBI:47942"/>
    </cofactor>
</comment>
<dbReference type="FunFam" id="3.40.50.12780:FF:000012">
    <property type="entry name" value="Non-ribosomal peptide synthetase"/>
    <property type="match status" value="5"/>
</dbReference>
<keyword evidence="6" id="KW-0677">Repeat</keyword>
<dbReference type="CDD" id="cd02440">
    <property type="entry name" value="AdoMet_MTases"/>
    <property type="match status" value="1"/>
</dbReference>
<dbReference type="SUPFAM" id="SSF53474">
    <property type="entry name" value="alpha/beta-Hydrolases"/>
    <property type="match status" value="1"/>
</dbReference>
<dbReference type="GO" id="GO:0016874">
    <property type="term" value="F:ligase activity"/>
    <property type="evidence" value="ECO:0007669"/>
    <property type="project" value="UniProtKB-KW"/>
</dbReference>
<dbReference type="NCBIfam" id="NF003417">
    <property type="entry name" value="PRK04813.1"/>
    <property type="match status" value="8"/>
</dbReference>
<dbReference type="InterPro" id="IPR009081">
    <property type="entry name" value="PP-bd_ACP"/>
</dbReference>
<evidence type="ECO:0000256" key="5">
    <source>
        <dbReference type="ARBA" id="ARBA00022598"/>
    </source>
</evidence>
<dbReference type="InterPro" id="IPR025110">
    <property type="entry name" value="AMP-bd_C"/>
</dbReference>
<evidence type="ECO:0000313" key="10">
    <source>
        <dbReference type="Proteomes" id="UP000217446"/>
    </source>
</evidence>
<dbReference type="GO" id="GO:0043041">
    <property type="term" value="P:amino acid activation for nonribosomal peptide biosynthetic process"/>
    <property type="evidence" value="ECO:0007669"/>
    <property type="project" value="TreeGrafter"/>
</dbReference>
<dbReference type="Pfam" id="PF00975">
    <property type="entry name" value="Thioesterase"/>
    <property type="match status" value="1"/>
</dbReference>
<dbReference type="CDD" id="cd12117">
    <property type="entry name" value="A_NRPS_Srf_like"/>
    <property type="match status" value="1"/>
</dbReference>
<dbReference type="InterPro" id="IPR042099">
    <property type="entry name" value="ANL_N_sf"/>
</dbReference>
<proteinExistence type="inferred from homology"/>
<dbReference type="FunFam" id="3.30.559.10:FF:000012">
    <property type="entry name" value="Non-ribosomal peptide synthetase"/>
    <property type="match status" value="5"/>
</dbReference>
<reference evidence="10" key="1">
    <citation type="submission" date="2017-05" db="EMBL/GenBank/DDBJ databases">
        <title>Streptomyces olivochromogenes NBRC 3561 whole genome shotgun sequence.</title>
        <authorList>
            <person name="Dohra H."/>
            <person name="Kodani S."/>
        </authorList>
    </citation>
    <scope>NUCLEOTIDE SEQUENCE [LARGE SCALE GENOMIC DNA]</scope>
    <source>
        <strain evidence="10">NBRC 3561</strain>
    </source>
</reference>
<dbReference type="PROSITE" id="PS50075">
    <property type="entry name" value="CARRIER"/>
    <property type="match status" value="7"/>
</dbReference>
<dbReference type="Gene3D" id="3.40.50.150">
    <property type="entry name" value="Vaccinia Virus protein VP39"/>
    <property type="match status" value="1"/>
</dbReference>
<dbReference type="Pfam" id="PF08242">
    <property type="entry name" value="Methyltransf_12"/>
    <property type="match status" value="1"/>
</dbReference>
<dbReference type="SMART" id="SM00824">
    <property type="entry name" value="PKS_TE"/>
    <property type="match status" value="1"/>
</dbReference>
<dbReference type="InterPro" id="IPR045851">
    <property type="entry name" value="AMP-bd_C_sf"/>
</dbReference>
<dbReference type="NCBIfam" id="NF004282">
    <property type="entry name" value="PRK05691.1"/>
    <property type="match status" value="7"/>
</dbReference>
<keyword evidence="3" id="KW-0596">Phosphopantetheine</keyword>
<dbReference type="FunFam" id="2.30.38.10:FF:000001">
    <property type="entry name" value="Non-ribosomal peptide synthetase PvdI"/>
    <property type="match status" value="7"/>
</dbReference>
<dbReference type="Gene3D" id="3.40.50.12780">
    <property type="entry name" value="N-terminal domain of ligase-like"/>
    <property type="match status" value="3"/>
</dbReference>
<dbReference type="InterPro" id="IPR020806">
    <property type="entry name" value="PKS_PP-bd"/>
</dbReference>
<dbReference type="SUPFAM" id="SSF56801">
    <property type="entry name" value="Acetyl-CoA synthetase-like"/>
    <property type="match status" value="7"/>
</dbReference>
<organism evidence="9 10">
    <name type="scientific">Streptomyces olivochromogenes</name>
    <dbReference type="NCBI Taxonomy" id="1963"/>
    <lineage>
        <taxon>Bacteria</taxon>
        <taxon>Bacillati</taxon>
        <taxon>Actinomycetota</taxon>
        <taxon>Actinomycetes</taxon>
        <taxon>Kitasatosporales</taxon>
        <taxon>Streptomycetaceae</taxon>
        <taxon>Streptomyces</taxon>
    </lineage>
</organism>
<feature type="region of interest" description="Disordered" evidence="7">
    <location>
        <begin position="6507"/>
        <end position="6533"/>
    </location>
</feature>